<organism evidence="2 3">
    <name type="scientific">Pseudorhodobacter turbinis</name>
    <dbReference type="NCBI Taxonomy" id="2500533"/>
    <lineage>
        <taxon>Bacteria</taxon>
        <taxon>Pseudomonadati</taxon>
        <taxon>Pseudomonadota</taxon>
        <taxon>Alphaproteobacteria</taxon>
        <taxon>Rhodobacterales</taxon>
        <taxon>Paracoccaceae</taxon>
        <taxon>Pseudorhodobacter</taxon>
    </lineage>
</organism>
<reference evidence="2 3" key="1">
    <citation type="submission" date="2019-05" db="EMBL/GenBank/DDBJ databases">
        <title>Pseudorhodobacter turbinis sp. nov., isolated from the gut of the Korean turban shell.</title>
        <authorList>
            <person name="Jeong Y.-S."/>
            <person name="Kang W.-R."/>
            <person name="Bae J.-W."/>
        </authorList>
    </citation>
    <scope>NUCLEOTIDE SEQUENCE [LARGE SCALE GENOMIC DNA]</scope>
    <source>
        <strain evidence="2 3">S12M18</strain>
        <plasmid evidence="2 3">unnamed1</plasmid>
    </source>
</reference>
<geneLocation type="plasmid" evidence="2 3">
    <name>unnamed1</name>
</geneLocation>
<dbReference type="RefSeq" id="WP_137194532.1">
    <property type="nucleotide sequence ID" value="NZ_CP039965.1"/>
</dbReference>
<sequence length="267" mass="28127">MTDAQSLDAAHAAMTAHPEDEAARLRYYARFADDMLYLVLEEEAVGSNIRPVVLELEEGSVVLAYDSEERMGEATDAPVPYAELPGRVIAAQLAGQNVALGINLGLGEAEFLVAPEALSWLSQTLEHTPVDVSARPVSFEAPRGLPAGLMLAIEGKLARAGGLAQAALLAAVRYDDGRQGHMLAFVGAAPGAQTALTRAASEALTFSGVEAGEMDVTFLDIGHDAGRAAAERMARVAHRFDLPEPVVTEPPKPAAPGMDPTKPPKLR</sequence>
<keyword evidence="3" id="KW-1185">Reference proteome</keyword>
<keyword evidence="2" id="KW-0614">Plasmid</keyword>
<evidence type="ECO:0000256" key="1">
    <source>
        <dbReference type="SAM" id="MobiDB-lite"/>
    </source>
</evidence>
<accession>A0A4V1E135</accession>
<feature type="region of interest" description="Disordered" evidence="1">
    <location>
        <begin position="243"/>
        <end position="267"/>
    </location>
</feature>
<dbReference type="AlphaFoldDB" id="A0A4V1E135"/>
<protein>
    <submittedName>
        <fullName evidence="2">SseB family protein</fullName>
    </submittedName>
</protein>
<name>A0A4V1E135_9RHOB</name>
<evidence type="ECO:0000313" key="3">
    <source>
        <dbReference type="Proteomes" id="UP000298631"/>
    </source>
</evidence>
<dbReference type="Proteomes" id="UP000298631">
    <property type="component" value="Plasmid unnamed1"/>
</dbReference>
<dbReference type="OrthoDB" id="7831317at2"/>
<dbReference type="EMBL" id="CP039965">
    <property type="protein sequence ID" value="QCO56754.1"/>
    <property type="molecule type" value="Genomic_DNA"/>
</dbReference>
<gene>
    <name evidence="2" type="ORF">EOK75_13110</name>
</gene>
<proteinExistence type="predicted"/>
<dbReference type="KEGG" id="pseb:EOK75_13110"/>
<evidence type="ECO:0000313" key="2">
    <source>
        <dbReference type="EMBL" id="QCO56754.1"/>
    </source>
</evidence>